<evidence type="ECO:0000256" key="12">
    <source>
        <dbReference type="ARBA" id="ARBA00022840"/>
    </source>
</evidence>
<dbReference type="PANTHER" id="PTHR41523">
    <property type="entry name" value="TWO-COMPONENT SYSTEM SENSOR PROTEIN"/>
    <property type="match status" value="1"/>
</dbReference>
<keyword evidence="5" id="KW-0716">Sensory transduction</keyword>
<evidence type="ECO:0000256" key="2">
    <source>
        <dbReference type="ARBA" id="ARBA00012438"/>
    </source>
</evidence>
<keyword evidence="8" id="KW-0808">Transferase</keyword>
<evidence type="ECO:0000256" key="10">
    <source>
        <dbReference type="ARBA" id="ARBA00022741"/>
    </source>
</evidence>
<keyword evidence="19" id="KW-1185">Reference proteome</keyword>
<keyword evidence="13" id="KW-0157">Chromophore</keyword>
<dbReference type="InterPro" id="IPR000014">
    <property type="entry name" value="PAS"/>
</dbReference>
<evidence type="ECO:0000256" key="4">
    <source>
        <dbReference type="ARBA" id="ARBA00022553"/>
    </source>
</evidence>
<protein>
    <recommendedName>
        <fullName evidence="2">histidine kinase</fullName>
        <ecNumber evidence="2">2.7.13.3</ecNumber>
    </recommendedName>
</protein>
<dbReference type="PANTHER" id="PTHR41523:SF8">
    <property type="entry name" value="ETHYLENE RESPONSE SENSOR PROTEIN"/>
    <property type="match status" value="1"/>
</dbReference>
<gene>
    <name evidence="18" type="ORF">FHG66_10770</name>
</gene>
<evidence type="ECO:0000256" key="1">
    <source>
        <dbReference type="ARBA" id="ARBA00000085"/>
    </source>
</evidence>
<dbReference type="GO" id="GO:0004673">
    <property type="term" value="F:protein histidine kinase activity"/>
    <property type="evidence" value="ECO:0007669"/>
    <property type="project" value="UniProtKB-EC"/>
</dbReference>
<keyword evidence="10" id="KW-0547">Nucleotide-binding</keyword>
<dbReference type="OrthoDB" id="9816309at2"/>
<keyword evidence="3" id="KW-0600">Photoreceptor protein</keyword>
<dbReference type="InterPro" id="IPR011102">
    <property type="entry name" value="Sig_transdc_His_kinase_HWE"/>
</dbReference>
<dbReference type="GO" id="GO:0009881">
    <property type="term" value="F:photoreceptor activity"/>
    <property type="evidence" value="ECO:0007669"/>
    <property type="project" value="UniProtKB-KW"/>
</dbReference>
<dbReference type="EC" id="2.7.13.3" evidence="2"/>
<evidence type="ECO:0000256" key="15">
    <source>
        <dbReference type="ARBA" id="ARBA00023170"/>
    </source>
</evidence>
<evidence type="ECO:0000256" key="5">
    <source>
        <dbReference type="ARBA" id="ARBA00022606"/>
    </source>
</evidence>
<dbReference type="CDD" id="cd00130">
    <property type="entry name" value="PAS"/>
    <property type="match status" value="1"/>
</dbReference>
<comment type="catalytic activity">
    <reaction evidence="1">
        <text>ATP + protein L-histidine = ADP + protein N-phospho-L-histidine.</text>
        <dbReference type="EC" id="2.7.13.3"/>
    </reaction>
</comment>
<dbReference type="InterPro" id="IPR036890">
    <property type="entry name" value="HATPase_C_sf"/>
</dbReference>
<evidence type="ECO:0000256" key="3">
    <source>
        <dbReference type="ARBA" id="ARBA00022543"/>
    </source>
</evidence>
<dbReference type="SMART" id="SM00911">
    <property type="entry name" value="HWE_HK"/>
    <property type="match status" value="1"/>
</dbReference>
<dbReference type="Gene3D" id="3.30.450.20">
    <property type="entry name" value="PAS domain"/>
    <property type="match status" value="1"/>
</dbReference>
<reference evidence="18 19" key="1">
    <citation type="submission" date="2019-06" db="EMBL/GenBank/DDBJ databases">
        <title>YIM 131921 draft genome.</title>
        <authorList>
            <person name="Jiang L."/>
        </authorList>
    </citation>
    <scope>NUCLEOTIDE SEQUENCE [LARGE SCALE GENOMIC DNA]</scope>
    <source>
        <strain evidence="18 19">YIM 131921</strain>
    </source>
</reference>
<evidence type="ECO:0000256" key="6">
    <source>
        <dbReference type="ARBA" id="ARBA00022630"/>
    </source>
</evidence>
<evidence type="ECO:0000256" key="14">
    <source>
        <dbReference type="ARBA" id="ARBA00023026"/>
    </source>
</evidence>
<dbReference type="InterPro" id="IPR001610">
    <property type="entry name" value="PAC"/>
</dbReference>
<dbReference type="RefSeq" id="WP_139076758.1">
    <property type="nucleotide sequence ID" value="NZ_VDFU01000010.1"/>
</dbReference>
<evidence type="ECO:0000256" key="7">
    <source>
        <dbReference type="ARBA" id="ARBA00022643"/>
    </source>
</evidence>
<comment type="caution">
    <text evidence="18">The sequence shown here is derived from an EMBL/GenBank/DDBJ whole genome shotgun (WGS) entry which is preliminary data.</text>
</comment>
<keyword evidence="15" id="KW-0675">Receptor</keyword>
<evidence type="ECO:0000256" key="13">
    <source>
        <dbReference type="ARBA" id="ARBA00022991"/>
    </source>
</evidence>
<dbReference type="SUPFAM" id="SSF55785">
    <property type="entry name" value="PYP-like sensor domain (PAS domain)"/>
    <property type="match status" value="1"/>
</dbReference>
<evidence type="ECO:0000256" key="8">
    <source>
        <dbReference type="ARBA" id="ARBA00022679"/>
    </source>
</evidence>
<evidence type="ECO:0000256" key="16">
    <source>
        <dbReference type="SAM" id="MobiDB-lite"/>
    </source>
</evidence>
<accession>A0A5C4MZH8</accession>
<keyword evidence="9" id="KW-0677">Repeat</keyword>
<organism evidence="18 19">
    <name type="scientific">Rubellimicrobium rubrum</name>
    <dbReference type="NCBI Taxonomy" id="2585369"/>
    <lineage>
        <taxon>Bacteria</taxon>
        <taxon>Pseudomonadati</taxon>
        <taxon>Pseudomonadota</taxon>
        <taxon>Alphaproteobacteria</taxon>
        <taxon>Rhodobacterales</taxon>
        <taxon>Roseobacteraceae</taxon>
        <taxon>Rubellimicrobium</taxon>
    </lineage>
</organism>
<dbReference type="InterPro" id="IPR000700">
    <property type="entry name" value="PAS-assoc_C"/>
</dbReference>
<keyword evidence="14" id="KW-0843">Virulence</keyword>
<dbReference type="AlphaFoldDB" id="A0A5C4MZH8"/>
<name>A0A5C4MZH8_9RHOB</name>
<dbReference type="EMBL" id="VDFU01000010">
    <property type="protein sequence ID" value="TNC49589.1"/>
    <property type="molecule type" value="Genomic_DNA"/>
</dbReference>
<sequence>MTEYIDLAGLSDLFTPVFPLSASTESGPDRTSAAVSRQVESSGGMARSDRREEPVAFLRSVFDAVPDGIMVVELDGRLSHTNAAGLSALESREPGDVTGRDWVSLWPAESAEVVRCALDAAREGRPARFEVMAQSGRGTPTWWDVSVAPVLENGQVQRLVCVARDVSERKQAEQRAAMLVSESHHRVKNTLATVQAIARLTIRSCESLTIFEDLFNGRLLALANTHDLLIKDGSDTADLRLLLCSELGPYDDATGHRVWLDGPDVTLPTEIAVPFGLVVHELTTNAAKYGAMSVQEGSLAVSWSLRQDADSRCLSLRWTERGGPTVATPTRHGFGSQLLDRVLSGHAQMTASREYAPEGLRVVIEVLLP</sequence>
<keyword evidence="11" id="KW-0418">Kinase</keyword>
<feature type="domain" description="PAC" evidence="17">
    <location>
        <begin position="127"/>
        <end position="178"/>
    </location>
</feature>
<keyword evidence="12" id="KW-0067">ATP-binding</keyword>
<dbReference type="PROSITE" id="PS50113">
    <property type="entry name" value="PAC"/>
    <property type="match status" value="1"/>
</dbReference>
<proteinExistence type="predicted"/>
<dbReference type="Gene3D" id="3.30.565.10">
    <property type="entry name" value="Histidine kinase-like ATPase, C-terminal domain"/>
    <property type="match status" value="1"/>
</dbReference>
<dbReference type="InterPro" id="IPR035965">
    <property type="entry name" value="PAS-like_dom_sf"/>
</dbReference>
<dbReference type="GO" id="GO:0005524">
    <property type="term" value="F:ATP binding"/>
    <property type="evidence" value="ECO:0007669"/>
    <property type="project" value="UniProtKB-KW"/>
</dbReference>
<evidence type="ECO:0000313" key="19">
    <source>
        <dbReference type="Proteomes" id="UP000305887"/>
    </source>
</evidence>
<dbReference type="Pfam" id="PF08448">
    <property type="entry name" value="PAS_4"/>
    <property type="match status" value="1"/>
</dbReference>
<evidence type="ECO:0000313" key="18">
    <source>
        <dbReference type="EMBL" id="TNC49589.1"/>
    </source>
</evidence>
<keyword evidence="6" id="KW-0285">Flavoprotein</keyword>
<keyword evidence="4" id="KW-0597">Phosphoprotein</keyword>
<dbReference type="SMART" id="SM00091">
    <property type="entry name" value="PAS"/>
    <property type="match status" value="1"/>
</dbReference>
<feature type="region of interest" description="Disordered" evidence="16">
    <location>
        <begin position="22"/>
        <end position="50"/>
    </location>
</feature>
<dbReference type="Pfam" id="PF07536">
    <property type="entry name" value="HWE_HK"/>
    <property type="match status" value="1"/>
</dbReference>
<keyword evidence="7" id="KW-0288">FMN</keyword>
<dbReference type="Proteomes" id="UP000305887">
    <property type="component" value="Unassembled WGS sequence"/>
</dbReference>
<evidence type="ECO:0000256" key="9">
    <source>
        <dbReference type="ARBA" id="ARBA00022737"/>
    </source>
</evidence>
<evidence type="ECO:0000256" key="11">
    <source>
        <dbReference type="ARBA" id="ARBA00022777"/>
    </source>
</evidence>
<evidence type="ECO:0000259" key="17">
    <source>
        <dbReference type="PROSITE" id="PS50113"/>
    </source>
</evidence>
<dbReference type="NCBIfam" id="TIGR00229">
    <property type="entry name" value="sensory_box"/>
    <property type="match status" value="1"/>
</dbReference>
<dbReference type="SMART" id="SM00086">
    <property type="entry name" value="PAC"/>
    <property type="match status" value="1"/>
</dbReference>
<dbReference type="InterPro" id="IPR013656">
    <property type="entry name" value="PAS_4"/>
</dbReference>